<evidence type="ECO:0000256" key="10">
    <source>
        <dbReference type="ARBA" id="ARBA00023136"/>
    </source>
</evidence>
<evidence type="ECO:0000256" key="4">
    <source>
        <dbReference type="ARBA" id="ARBA00022553"/>
    </source>
</evidence>
<feature type="region of interest" description="Disordered" evidence="11">
    <location>
        <begin position="501"/>
        <end position="610"/>
    </location>
</feature>
<keyword evidence="8 12" id="KW-1133">Transmembrane helix</keyword>
<feature type="compositionally biased region" description="Low complexity" evidence="11">
    <location>
        <begin position="535"/>
        <end position="602"/>
    </location>
</feature>
<evidence type="ECO:0000256" key="6">
    <source>
        <dbReference type="ARBA" id="ARBA00022692"/>
    </source>
</evidence>
<feature type="compositionally biased region" description="Low complexity" evidence="11">
    <location>
        <begin position="516"/>
        <end position="525"/>
    </location>
</feature>
<dbReference type="InterPro" id="IPR003594">
    <property type="entry name" value="HATPase_dom"/>
</dbReference>
<dbReference type="InterPro" id="IPR005467">
    <property type="entry name" value="His_kinase_dom"/>
</dbReference>
<dbReference type="PRINTS" id="PR00344">
    <property type="entry name" value="BCTRLSENSOR"/>
</dbReference>
<dbReference type="CDD" id="cd00082">
    <property type="entry name" value="HisKA"/>
    <property type="match status" value="1"/>
</dbReference>
<feature type="domain" description="HAMP" evidence="14">
    <location>
        <begin position="195"/>
        <end position="248"/>
    </location>
</feature>
<feature type="transmembrane region" description="Helical" evidence="12">
    <location>
        <begin position="171"/>
        <end position="193"/>
    </location>
</feature>
<dbReference type="Gene3D" id="3.30.565.10">
    <property type="entry name" value="Histidine kinase-like ATPase, C-terminal domain"/>
    <property type="match status" value="1"/>
</dbReference>
<dbReference type="SMART" id="SM00304">
    <property type="entry name" value="HAMP"/>
    <property type="match status" value="1"/>
</dbReference>
<name>A0ABS4YP29_9MICO</name>
<dbReference type="PANTHER" id="PTHR45436:SF5">
    <property type="entry name" value="SENSOR HISTIDINE KINASE TRCS"/>
    <property type="match status" value="1"/>
</dbReference>
<feature type="domain" description="Histidine kinase" evidence="13">
    <location>
        <begin position="270"/>
        <end position="498"/>
    </location>
</feature>
<dbReference type="CDD" id="cd00075">
    <property type="entry name" value="HATPase"/>
    <property type="match status" value="1"/>
</dbReference>
<evidence type="ECO:0000259" key="14">
    <source>
        <dbReference type="PROSITE" id="PS50885"/>
    </source>
</evidence>
<dbReference type="PROSITE" id="PS50109">
    <property type="entry name" value="HIS_KIN"/>
    <property type="match status" value="1"/>
</dbReference>
<keyword evidence="7 15" id="KW-0418">Kinase</keyword>
<keyword evidence="5 15" id="KW-0808">Transferase</keyword>
<evidence type="ECO:0000256" key="12">
    <source>
        <dbReference type="SAM" id="Phobius"/>
    </source>
</evidence>
<comment type="catalytic activity">
    <reaction evidence="1">
        <text>ATP + protein L-histidine = ADP + protein N-phospho-L-histidine.</text>
        <dbReference type="EC" id="2.7.13.3"/>
    </reaction>
</comment>
<reference evidence="15 16" key="1">
    <citation type="submission" date="2021-03" db="EMBL/GenBank/DDBJ databases">
        <title>Sequencing the genomes of 1000 actinobacteria strains.</title>
        <authorList>
            <person name="Klenk H.-P."/>
        </authorList>
    </citation>
    <scope>NUCLEOTIDE SEQUENCE [LARGE SCALE GENOMIC DNA]</scope>
    <source>
        <strain evidence="15 16">DSM 14564</strain>
    </source>
</reference>
<dbReference type="InterPro" id="IPR003660">
    <property type="entry name" value="HAMP_dom"/>
</dbReference>
<evidence type="ECO:0000256" key="11">
    <source>
        <dbReference type="SAM" id="MobiDB-lite"/>
    </source>
</evidence>
<dbReference type="Gene3D" id="6.10.340.10">
    <property type="match status" value="1"/>
</dbReference>
<dbReference type="EC" id="2.7.13.3" evidence="3"/>
<dbReference type="Gene3D" id="1.10.287.130">
    <property type="match status" value="1"/>
</dbReference>
<dbReference type="GO" id="GO:0004673">
    <property type="term" value="F:protein histidine kinase activity"/>
    <property type="evidence" value="ECO:0007669"/>
    <property type="project" value="UniProtKB-EC"/>
</dbReference>
<dbReference type="PANTHER" id="PTHR45436">
    <property type="entry name" value="SENSOR HISTIDINE KINASE YKOH"/>
    <property type="match status" value="1"/>
</dbReference>
<dbReference type="InterPro" id="IPR036097">
    <property type="entry name" value="HisK_dim/P_sf"/>
</dbReference>
<dbReference type="InterPro" id="IPR050428">
    <property type="entry name" value="TCS_sensor_his_kinase"/>
</dbReference>
<proteinExistence type="predicted"/>
<organism evidence="15 16">
    <name type="scientific">Brachybacterium fresconis</name>
    <dbReference type="NCBI Taxonomy" id="173363"/>
    <lineage>
        <taxon>Bacteria</taxon>
        <taxon>Bacillati</taxon>
        <taxon>Actinomycetota</taxon>
        <taxon>Actinomycetes</taxon>
        <taxon>Micrococcales</taxon>
        <taxon>Dermabacteraceae</taxon>
        <taxon>Brachybacterium</taxon>
    </lineage>
</organism>
<dbReference type="Pfam" id="PF00672">
    <property type="entry name" value="HAMP"/>
    <property type="match status" value="1"/>
</dbReference>
<dbReference type="EMBL" id="JAGIOC010000001">
    <property type="protein sequence ID" value="MBP2410551.1"/>
    <property type="molecule type" value="Genomic_DNA"/>
</dbReference>
<dbReference type="RefSeq" id="WP_342591823.1">
    <property type="nucleotide sequence ID" value="NZ_BAAAJV010000008.1"/>
</dbReference>
<feature type="transmembrane region" description="Helical" evidence="12">
    <location>
        <begin position="20"/>
        <end position="41"/>
    </location>
</feature>
<dbReference type="InterPro" id="IPR036890">
    <property type="entry name" value="HATPase_C_sf"/>
</dbReference>
<keyword evidence="10 12" id="KW-0472">Membrane</keyword>
<dbReference type="SMART" id="SM00387">
    <property type="entry name" value="HATPase_c"/>
    <property type="match status" value="1"/>
</dbReference>
<keyword evidence="16" id="KW-1185">Reference proteome</keyword>
<evidence type="ECO:0000256" key="3">
    <source>
        <dbReference type="ARBA" id="ARBA00012438"/>
    </source>
</evidence>
<evidence type="ECO:0000256" key="7">
    <source>
        <dbReference type="ARBA" id="ARBA00022777"/>
    </source>
</evidence>
<dbReference type="PROSITE" id="PS50885">
    <property type="entry name" value="HAMP"/>
    <property type="match status" value="1"/>
</dbReference>
<dbReference type="InterPro" id="IPR004358">
    <property type="entry name" value="Sig_transdc_His_kin-like_C"/>
</dbReference>
<evidence type="ECO:0000313" key="16">
    <source>
        <dbReference type="Proteomes" id="UP000698222"/>
    </source>
</evidence>
<evidence type="ECO:0000256" key="2">
    <source>
        <dbReference type="ARBA" id="ARBA00004236"/>
    </source>
</evidence>
<dbReference type="SMART" id="SM00388">
    <property type="entry name" value="HisKA"/>
    <property type="match status" value="1"/>
</dbReference>
<gene>
    <name evidence="15" type="ORF">JOF44_003454</name>
</gene>
<accession>A0ABS4YP29</accession>
<dbReference type="CDD" id="cd06225">
    <property type="entry name" value="HAMP"/>
    <property type="match status" value="1"/>
</dbReference>
<evidence type="ECO:0000256" key="5">
    <source>
        <dbReference type="ARBA" id="ARBA00022679"/>
    </source>
</evidence>
<evidence type="ECO:0000256" key="8">
    <source>
        <dbReference type="ARBA" id="ARBA00022989"/>
    </source>
</evidence>
<keyword evidence="9" id="KW-0902">Two-component regulatory system</keyword>
<evidence type="ECO:0000313" key="15">
    <source>
        <dbReference type="EMBL" id="MBP2410551.1"/>
    </source>
</evidence>
<dbReference type="Proteomes" id="UP000698222">
    <property type="component" value="Unassembled WGS sequence"/>
</dbReference>
<keyword evidence="4" id="KW-0597">Phosphoprotein</keyword>
<dbReference type="InterPro" id="IPR003661">
    <property type="entry name" value="HisK_dim/P_dom"/>
</dbReference>
<keyword evidence="6 12" id="KW-0812">Transmembrane</keyword>
<comment type="caution">
    <text evidence="15">The sequence shown here is derived from an EMBL/GenBank/DDBJ whole genome shotgun (WGS) entry which is preliminary data.</text>
</comment>
<protein>
    <recommendedName>
        <fullName evidence="3">histidine kinase</fullName>
        <ecNumber evidence="3">2.7.13.3</ecNumber>
    </recommendedName>
</protein>
<evidence type="ECO:0000259" key="13">
    <source>
        <dbReference type="PROSITE" id="PS50109"/>
    </source>
</evidence>
<dbReference type="SUPFAM" id="SSF47384">
    <property type="entry name" value="Homodimeric domain of signal transducing histidine kinase"/>
    <property type="match status" value="1"/>
</dbReference>
<evidence type="ECO:0000256" key="9">
    <source>
        <dbReference type="ARBA" id="ARBA00023012"/>
    </source>
</evidence>
<dbReference type="Pfam" id="PF02518">
    <property type="entry name" value="HATPase_c"/>
    <property type="match status" value="1"/>
</dbReference>
<comment type="subcellular location">
    <subcellularLocation>
        <location evidence="2">Cell membrane</location>
    </subcellularLocation>
</comment>
<dbReference type="SUPFAM" id="SSF158472">
    <property type="entry name" value="HAMP domain-like"/>
    <property type="match status" value="1"/>
</dbReference>
<sequence>MTLPTLRTERPVSLWTRIVALISLLLVIGVVITGSLSLFLLNRTLIQSVDNNLHSGMGEMLSLAQQELAGDEDDDVRSSVYTPVEYAVEIRDEQGVAIEQVVVHYGDGDVSIPFPDLSDEEILQRGGRPFTVLDSSENRWRVVAMLNAGDDKGSVYVALPLTSVDRTMHEMALIIVLVGTLVVLVGMGLGGFMTHRALEPLQDVEATASQIAGGDLSRRVPVTETSLEVNALARSLNEMLVRIEQSFAAQSASEEHATRSEARMRRFVGDASHELRTPLAAIRGFGELYRMGALGSDEDVASAMRRIEDEARRMGSLVENLLRLARLDENPDLALEPIDLTDALFDAAQDLRALDPDRQVMVVSLSGTPVSVQPHLPIGVLGDEASLRQVILNLVGNANRHTPKGSPVEISVGYTEEGTVRLEIRDHGEGIDDDQREKVFERFYRTDSSRVRSATQGGGAGLGLSIAATIVHQHRGTIGVTETPGGGSTFWIELPGSDVAAEHRSQPDQVQSLTTPQSPAGTASPQSPPGPASPRSPGGPTSPHSPGGPTSPYSPGSPTSPHSPGGPTSPYSPGSPTSPHSPGSPTSPHSPGSPTSPHSPGGPANPASGS</sequence>
<dbReference type="SUPFAM" id="SSF55874">
    <property type="entry name" value="ATPase domain of HSP90 chaperone/DNA topoisomerase II/histidine kinase"/>
    <property type="match status" value="1"/>
</dbReference>
<dbReference type="Pfam" id="PF00512">
    <property type="entry name" value="HisKA"/>
    <property type="match status" value="1"/>
</dbReference>
<evidence type="ECO:0000256" key="1">
    <source>
        <dbReference type="ARBA" id="ARBA00000085"/>
    </source>
</evidence>